<keyword evidence="5" id="KW-1185">Reference proteome</keyword>
<name>A0ABC8T3I5_9AQUA</name>
<feature type="region of interest" description="Disordered" evidence="2">
    <location>
        <begin position="173"/>
        <end position="198"/>
    </location>
</feature>
<dbReference type="AlphaFoldDB" id="A0ABC8T3I5"/>
<reference evidence="4 5" key="1">
    <citation type="submission" date="2024-02" db="EMBL/GenBank/DDBJ databases">
        <authorList>
            <person name="Vignale AGUSTIN F."/>
            <person name="Sosa J E."/>
            <person name="Modenutti C."/>
        </authorList>
    </citation>
    <scope>NUCLEOTIDE SEQUENCE [LARGE SCALE GENOMIC DNA]</scope>
</reference>
<sequence length="198" mass="22761">MARAHRLGQTNTVMIYRLIARGSIEERMMQMTKKKMVLEHLVVGRLKAQNINQEELDDIIRYGSKELFADENDEAGKSRQIHYDDAAIDRLLNREQVGDEEATLDDEEEDGFLKAFKVANFEYVDEVEAGAEEEAQIASTEHKTTINNSERASYWEELLKDKYEVHKIEELNAMGKGKRSRKQSDLGNLAQCLPHESD</sequence>
<dbReference type="PANTHER" id="PTHR45623:SF17">
    <property type="entry name" value="CHROMODOMAIN-HELICASE-DNA-BINDING PROTEIN 3-RELATED"/>
    <property type="match status" value="1"/>
</dbReference>
<evidence type="ECO:0000313" key="5">
    <source>
        <dbReference type="Proteomes" id="UP001642360"/>
    </source>
</evidence>
<evidence type="ECO:0000259" key="3">
    <source>
        <dbReference type="SMART" id="SM01147"/>
    </source>
</evidence>
<dbReference type="InterPro" id="IPR027417">
    <property type="entry name" value="P-loop_NTPase"/>
</dbReference>
<dbReference type="Proteomes" id="UP001642360">
    <property type="component" value="Unassembled WGS sequence"/>
</dbReference>
<dbReference type="Gene3D" id="3.40.50.300">
    <property type="entry name" value="P-loop containing nucleotide triphosphate hydrolases"/>
    <property type="match status" value="1"/>
</dbReference>
<evidence type="ECO:0000256" key="2">
    <source>
        <dbReference type="SAM" id="MobiDB-lite"/>
    </source>
</evidence>
<dbReference type="SMART" id="SM01147">
    <property type="entry name" value="DUF1087"/>
    <property type="match status" value="1"/>
</dbReference>
<protein>
    <recommendedName>
        <fullName evidence="3">DUF1087 domain-containing protein</fullName>
    </recommendedName>
</protein>
<dbReference type="InterPro" id="IPR009463">
    <property type="entry name" value="DUF1087"/>
</dbReference>
<keyword evidence="1" id="KW-0539">Nucleus</keyword>
<gene>
    <name evidence="4" type="ORF">ILEXP_LOCUS30489</name>
</gene>
<evidence type="ECO:0000313" key="4">
    <source>
        <dbReference type="EMBL" id="CAK9161668.1"/>
    </source>
</evidence>
<dbReference type="Pfam" id="PF06465">
    <property type="entry name" value="DUF1087"/>
    <property type="match status" value="1"/>
</dbReference>
<dbReference type="EMBL" id="CAUOFW020003724">
    <property type="protein sequence ID" value="CAK9161668.1"/>
    <property type="molecule type" value="Genomic_DNA"/>
</dbReference>
<dbReference type="PANTHER" id="PTHR45623">
    <property type="entry name" value="CHROMODOMAIN-HELICASE-DNA-BINDING PROTEIN 3-RELATED-RELATED"/>
    <property type="match status" value="1"/>
</dbReference>
<evidence type="ECO:0000256" key="1">
    <source>
        <dbReference type="ARBA" id="ARBA00023242"/>
    </source>
</evidence>
<dbReference type="SUPFAM" id="SSF52540">
    <property type="entry name" value="P-loop containing nucleoside triphosphate hydrolases"/>
    <property type="match status" value="1"/>
</dbReference>
<accession>A0ABC8T3I5</accession>
<proteinExistence type="predicted"/>
<feature type="domain" description="DUF1087" evidence="3">
    <location>
        <begin position="128"/>
        <end position="191"/>
    </location>
</feature>
<comment type="caution">
    <text evidence="4">The sequence shown here is derived from an EMBL/GenBank/DDBJ whole genome shotgun (WGS) entry which is preliminary data.</text>
</comment>
<organism evidence="4 5">
    <name type="scientific">Ilex paraguariensis</name>
    <name type="common">yerba mate</name>
    <dbReference type="NCBI Taxonomy" id="185542"/>
    <lineage>
        <taxon>Eukaryota</taxon>
        <taxon>Viridiplantae</taxon>
        <taxon>Streptophyta</taxon>
        <taxon>Embryophyta</taxon>
        <taxon>Tracheophyta</taxon>
        <taxon>Spermatophyta</taxon>
        <taxon>Magnoliopsida</taxon>
        <taxon>eudicotyledons</taxon>
        <taxon>Gunneridae</taxon>
        <taxon>Pentapetalae</taxon>
        <taxon>asterids</taxon>
        <taxon>campanulids</taxon>
        <taxon>Aquifoliales</taxon>
        <taxon>Aquifoliaceae</taxon>
        <taxon>Ilex</taxon>
    </lineage>
</organism>